<keyword evidence="2" id="KW-0249">Electron transport</keyword>
<evidence type="ECO:0000256" key="1">
    <source>
        <dbReference type="ARBA" id="ARBA00021095"/>
    </source>
</evidence>
<comment type="function">
    <text evidence="2">Core subunit of the mitochondrial membrane respiratory chain NADH dehydrogenase (Complex I) which catalyzes electron transfer from NADH through the respiratory chain, using ubiquinone as an electron acceptor. Essential for the catalytic activity and assembly of complex I.</text>
</comment>
<keyword evidence="2" id="KW-1133">Transmembrane helix</keyword>
<dbReference type="EMBL" id="DQ889457">
    <property type="protein sequence ID" value="ABI53775.1"/>
    <property type="molecule type" value="Genomic_DNA"/>
</dbReference>
<keyword evidence="2" id="KW-0679">Respiratory chain</keyword>
<name>A2T429_9METZ</name>
<keyword evidence="2" id="KW-0813">Transport</keyword>
<dbReference type="Pfam" id="PF00499">
    <property type="entry name" value="Oxidored_q3"/>
    <property type="match status" value="1"/>
</dbReference>
<keyword evidence="2" id="KW-1278">Translocase</keyword>
<comment type="similarity">
    <text evidence="2">Belongs to the complex I subunit 6 family.</text>
</comment>
<feature type="transmembrane region" description="Helical" evidence="2">
    <location>
        <begin position="12"/>
        <end position="31"/>
    </location>
</feature>
<keyword evidence="2" id="KW-0472">Membrane</keyword>
<dbReference type="PANTHER" id="PTHR33269:SF17">
    <property type="entry name" value="NADH-UBIQUINONE OXIDOREDUCTASE CHAIN 6"/>
    <property type="match status" value="1"/>
</dbReference>
<dbReference type="GO" id="GO:0008137">
    <property type="term" value="F:NADH dehydrogenase (ubiquinone) activity"/>
    <property type="evidence" value="ECO:0007669"/>
    <property type="project" value="UniProtKB-UniRule"/>
</dbReference>
<dbReference type="Gene3D" id="1.20.120.1200">
    <property type="entry name" value="NADH-ubiquinone/plastoquinone oxidoreductase chain 6, subunit NuoJ"/>
    <property type="match status" value="1"/>
</dbReference>
<evidence type="ECO:0000313" key="3">
    <source>
        <dbReference type="EMBL" id="ABI53775.1"/>
    </source>
</evidence>
<dbReference type="AlphaFoldDB" id="A2T429"/>
<feature type="transmembrane region" description="Helical" evidence="2">
    <location>
        <begin position="75"/>
        <end position="96"/>
    </location>
</feature>
<evidence type="ECO:0000256" key="2">
    <source>
        <dbReference type="RuleBase" id="RU004430"/>
    </source>
</evidence>
<protein>
    <recommendedName>
        <fullName evidence="1 2">NADH-ubiquinone oxidoreductase chain 6</fullName>
        <ecNumber evidence="2">7.1.1.2</ecNumber>
    </recommendedName>
</protein>
<accession>A2T429</accession>
<keyword evidence="2" id="KW-0520">NAD</keyword>
<keyword evidence="2 3" id="KW-0496">Mitochondrion</keyword>
<dbReference type="GO" id="GO:0031966">
    <property type="term" value="C:mitochondrial membrane"/>
    <property type="evidence" value="ECO:0007669"/>
    <property type="project" value="UniProtKB-SubCell"/>
</dbReference>
<keyword evidence="2" id="KW-0812">Transmembrane</keyword>
<feature type="transmembrane region" description="Helical" evidence="2">
    <location>
        <begin position="251"/>
        <end position="272"/>
    </location>
</feature>
<feature type="transmembrane region" description="Helical" evidence="2">
    <location>
        <begin position="43"/>
        <end position="68"/>
    </location>
</feature>
<keyword evidence="2" id="KW-0830">Ubiquinone</keyword>
<dbReference type="PANTHER" id="PTHR33269">
    <property type="entry name" value="NADH-UBIQUINONE OXIDOREDUCTASE CHAIN 6"/>
    <property type="match status" value="1"/>
</dbReference>
<dbReference type="EC" id="7.1.1.2" evidence="2"/>
<reference evidence="3" key="1">
    <citation type="journal article" date="2007" name="PLoS Genet.">
        <title>Comparative Genomics of Large Mitochondria in Placozoans.</title>
        <authorList>
            <person name="Signorovitch A.Y."/>
            <person name="Buss L.W."/>
            <person name="Dellaporta S.L."/>
        </authorList>
    </citation>
    <scope>NUCLEOTIDE SEQUENCE</scope>
    <source>
        <strain evidence="3">BZ49</strain>
    </source>
</reference>
<gene>
    <name evidence="3" type="primary">nad6</name>
</gene>
<sequence length="278" mass="29602">MEEMHLREDILFIILSSVTVTAAIMTIRGALVSPASSAVTPTYSYNFLASVFWLILTFIGSSGLFIVLGMEFLGLIFLIVYVGAICIIFLFVIMMIPGGDQKDKETKGYSFITKTQRVPDTGPFGSPPAIGILIGAILAAELASAVPDSFFNSELEHIGTTKEPLGGAQYSLSSAFFRPGDQVSNLKVSDLENSTSGLQNYIYTPEGASGAAALNLAQQNPLLGPNDSFFTLNGSGGTNLEAIGSVLYINYYYAFILVSFILLVAMIGAIVLGRGESS</sequence>
<organism evidence="3">
    <name type="scientific">Placozoan sp. BZ49</name>
    <dbReference type="NCBI Taxonomy" id="401704"/>
    <lineage>
        <taxon>Eukaryota</taxon>
        <taxon>Metazoa</taxon>
        <taxon>Placozoa</taxon>
    </lineage>
</organism>
<dbReference type="InterPro" id="IPR042106">
    <property type="entry name" value="Nuo/plastoQ_OxRdtase_6_NuoJ"/>
</dbReference>
<comment type="catalytic activity">
    <reaction evidence="2">
        <text>a ubiquinone + NADH + 5 H(+)(in) = a ubiquinol + NAD(+) + 4 H(+)(out)</text>
        <dbReference type="Rhea" id="RHEA:29091"/>
        <dbReference type="Rhea" id="RHEA-COMP:9565"/>
        <dbReference type="Rhea" id="RHEA-COMP:9566"/>
        <dbReference type="ChEBI" id="CHEBI:15378"/>
        <dbReference type="ChEBI" id="CHEBI:16389"/>
        <dbReference type="ChEBI" id="CHEBI:17976"/>
        <dbReference type="ChEBI" id="CHEBI:57540"/>
        <dbReference type="ChEBI" id="CHEBI:57945"/>
        <dbReference type="EC" id="7.1.1.2"/>
    </reaction>
</comment>
<proteinExistence type="inferred from homology"/>
<comment type="subcellular location">
    <subcellularLocation>
        <location evidence="2">Mitochondrion membrane</location>
        <topology evidence="2">Multi-pass membrane protein</topology>
    </subcellularLocation>
</comment>
<geneLocation type="mitochondrion" evidence="3"/>
<dbReference type="InterPro" id="IPR001457">
    <property type="entry name" value="NADH_UbQ/plastoQ_OxRdtase_su6"/>
</dbReference>